<dbReference type="AlphaFoldDB" id="A0A0D1DVJ3"/>
<dbReference type="SUPFAM" id="SSF52768">
    <property type="entry name" value="Arginase/deacetylase"/>
    <property type="match status" value="1"/>
</dbReference>
<dbReference type="InterPro" id="IPR023696">
    <property type="entry name" value="Ureohydrolase_dom_sf"/>
</dbReference>
<protein>
    <recommendedName>
        <fullName evidence="2">Histone deacetylase domain-containing protein</fullName>
    </recommendedName>
</protein>
<dbReference type="Pfam" id="PF00850">
    <property type="entry name" value="Hist_deacetyl"/>
    <property type="match status" value="2"/>
</dbReference>
<dbReference type="EMBL" id="CM003151">
    <property type="protein sequence ID" value="KIS67736.1"/>
    <property type="molecule type" value="Genomic_DNA"/>
</dbReference>
<dbReference type="InParanoid" id="A0A0D1DVJ3"/>
<dbReference type="Proteomes" id="UP000000561">
    <property type="component" value="Chromosome 12"/>
</dbReference>
<evidence type="ECO:0000256" key="1">
    <source>
        <dbReference type="SAM" id="MobiDB-lite"/>
    </source>
</evidence>
<dbReference type="eggNOG" id="KOG1342">
    <property type="taxonomic scope" value="Eukaryota"/>
</dbReference>
<evidence type="ECO:0000313" key="4">
    <source>
        <dbReference type="Proteomes" id="UP000000561"/>
    </source>
</evidence>
<dbReference type="VEuPathDB" id="FungiDB:UMAG_04234"/>
<dbReference type="InterPro" id="IPR037138">
    <property type="entry name" value="His_deacetylse_dom_sf"/>
</dbReference>
<evidence type="ECO:0000259" key="2">
    <source>
        <dbReference type="Pfam" id="PF00850"/>
    </source>
</evidence>
<accession>A0A0D1DVJ3</accession>
<feature type="region of interest" description="Disordered" evidence="1">
    <location>
        <begin position="469"/>
        <end position="503"/>
    </location>
</feature>
<feature type="domain" description="Histone deacetylase" evidence="2">
    <location>
        <begin position="93"/>
        <end position="268"/>
    </location>
</feature>
<dbReference type="PANTHER" id="PTHR48252">
    <property type="entry name" value="HISTONE DEACETYLASE 2-RELATED"/>
    <property type="match status" value="1"/>
</dbReference>
<organism evidence="3 4">
    <name type="scientific">Mycosarcoma maydis</name>
    <name type="common">Corn smut fungus</name>
    <name type="synonym">Ustilago maydis</name>
    <dbReference type="NCBI Taxonomy" id="5270"/>
    <lineage>
        <taxon>Eukaryota</taxon>
        <taxon>Fungi</taxon>
        <taxon>Dikarya</taxon>
        <taxon>Basidiomycota</taxon>
        <taxon>Ustilaginomycotina</taxon>
        <taxon>Ustilaginomycetes</taxon>
        <taxon>Ustilaginales</taxon>
        <taxon>Ustilaginaceae</taxon>
        <taxon>Mycosarcoma</taxon>
    </lineage>
</organism>
<dbReference type="GeneID" id="23564482"/>
<dbReference type="RefSeq" id="XP_011390711.1">
    <property type="nucleotide sequence ID" value="XM_011392409.1"/>
</dbReference>
<gene>
    <name evidence="3" type="ORF">UMAG_04234</name>
</gene>
<feature type="compositionally biased region" description="Basic and acidic residues" evidence="1">
    <location>
        <begin position="488"/>
        <end position="503"/>
    </location>
</feature>
<dbReference type="InterPro" id="IPR023801">
    <property type="entry name" value="His_deacetylse_dom"/>
</dbReference>
<dbReference type="InterPro" id="IPR000286">
    <property type="entry name" value="HDACs"/>
</dbReference>
<dbReference type="GO" id="GO:0010468">
    <property type="term" value="P:regulation of gene expression"/>
    <property type="evidence" value="ECO:0007669"/>
    <property type="project" value="UniProtKB-ARBA"/>
</dbReference>
<feature type="domain" description="Histone deacetylase" evidence="2">
    <location>
        <begin position="296"/>
        <end position="460"/>
    </location>
</feature>
<dbReference type="OrthoDB" id="73273at2759"/>
<dbReference type="PRINTS" id="PR01270">
    <property type="entry name" value="HDASUPER"/>
</dbReference>
<dbReference type="OMA" id="IHHYAPG"/>
<sequence>MSMNADPPRVAYIVSAELVKYADLLPSNKGRSSLVHSLAYHLDLLDLDGLDEDDVNISGTSSVTSQKAALLLAVRADASASPTADVNRRRAKVYLPNAATYQQLTSYHEEAFVKQLGKGARAGDLECTLSKRRKLDRNPASNSEASSSDSEASVASFHGSDSSMEMRLRPSSSLSDSQSKGGYKRILLAKDQFGLQDDCPAFEGLQQHVSLVAGAAITAAELLATGQADIAIAWDGGRHHAKKSSASGFCYINDVVLAILSLRKPRKVTVTTSVPRIQEEEKEKDDVEMIRKTTIKRVDRVLYLDFDLHWGDGVEEAFHSTSNVLTLSIHHYAPGFFPCYAASANPERFTPPGSLKSDAGAGSRTLNIPLGIGTSDDSLERIMSGTIQPLFEAWDPEIVVVQCGVDGLAGDPMAVWNLSAAAYVKAIQSVLSWNKPVLLLGGGGYNSENAARCWSLLTAVCLGRFHSNGSERNRSPTEASLKQPVPLTEHERDSSKDAKRDRQAAATSLLDTISYDTAIPDHKFWPKYAPTYTLGVPAGEMIDQNNEAHFEAISKTFIEHVKMVSASR</sequence>
<evidence type="ECO:0000313" key="3">
    <source>
        <dbReference type="EMBL" id="KIS67736.1"/>
    </source>
</evidence>
<dbReference type="PANTHER" id="PTHR48252:SF77">
    <property type="entry name" value="HISTONE DEACETYLASE DOMAIN-CONTAINING PROTEIN"/>
    <property type="match status" value="1"/>
</dbReference>
<dbReference type="Gene3D" id="3.40.800.20">
    <property type="entry name" value="Histone deacetylase domain"/>
    <property type="match status" value="1"/>
</dbReference>
<reference evidence="3 4" key="1">
    <citation type="journal article" date="2006" name="Nature">
        <title>Insights from the genome of the biotrophic fungal plant pathogen Ustilago maydis.</title>
        <authorList>
            <person name="Kamper J."/>
            <person name="Kahmann R."/>
            <person name="Bolker M."/>
            <person name="Ma L.J."/>
            <person name="Brefort T."/>
            <person name="Saville B.J."/>
            <person name="Banuett F."/>
            <person name="Kronstad J.W."/>
            <person name="Gold S.E."/>
            <person name="Muller O."/>
            <person name="Perlin M.H."/>
            <person name="Wosten H.A."/>
            <person name="de Vries R."/>
            <person name="Ruiz-Herrera J."/>
            <person name="Reynaga-Pena C.G."/>
            <person name="Snetselaar K."/>
            <person name="McCann M."/>
            <person name="Perez-Martin J."/>
            <person name="Feldbrugge M."/>
            <person name="Basse C.W."/>
            <person name="Steinberg G."/>
            <person name="Ibeas J.I."/>
            <person name="Holloman W."/>
            <person name="Guzman P."/>
            <person name="Farman M."/>
            <person name="Stajich J.E."/>
            <person name="Sentandreu R."/>
            <person name="Gonzalez-Prieto J.M."/>
            <person name="Kennell J.C."/>
            <person name="Molina L."/>
            <person name="Schirawski J."/>
            <person name="Mendoza-Mendoza A."/>
            <person name="Greilinger D."/>
            <person name="Munch K."/>
            <person name="Rossel N."/>
            <person name="Scherer M."/>
            <person name="Vranes M."/>
            <person name="Ladendorf O."/>
            <person name="Vincon V."/>
            <person name="Fuchs U."/>
            <person name="Sandrock B."/>
            <person name="Meng S."/>
            <person name="Ho E.C."/>
            <person name="Cahill M.J."/>
            <person name="Boyce K.J."/>
            <person name="Klose J."/>
            <person name="Klosterman S.J."/>
            <person name="Deelstra H.J."/>
            <person name="Ortiz-Castellanos L."/>
            <person name="Li W."/>
            <person name="Sanchez-Alonso P."/>
            <person name="Schreier P.H."/>
            <person name="Hauser-Hahn I."/>
            <person name="Vaupel M."/>
            <person name="Koopmann E."/>
            <person name="Friedrich G."/>
            <person name="Voss H."/>
            <person name="Schluter T."/>
            <person name="Margolis J."/>
            <person name="Platt D."/>
            <person name="Swimmer C."/>
            <person name="Gnirke A."/>
            <person name="Chen F."/>
            <person name="Vysotskaia V."/>
            <person name="Mannhaupt G."/>
            <person name="Guldener U."/>
            <person name="Munsterkotter M."/>
            <person name="Haase D."/>
            <person name="Oesterheld M."/>
            <person name="Mewes H.W."/>
            <person name="Mauceli E.W."/>
            <person name="DeCaprio D."/>
            <person name="Wade C.M."/>
            <person name="Butler J."/>
            <person name="Young S."/>
            <person name="Jaffe D.B."/>
            <person name="Calvo S."/>
            <person name="Nusbaum C."/>
            <person name="Galagan J."/>
            <person name="Birren B.W."/>
        </authorList>
    </citation>
    <scope>NUCLEOTIDE SEQUENCE [LARGE SCALE GENOMIC DNA]</scope>
    <source>
        <strain evidence="4">DSM 14603 / FGSC 9021 / UM521</strain>
    </source>
</reference>
<feature type="region of interest" description="Disordered" evidence="1">
    <location>
        <begin position="133"/>
        <end position="179"/>
    </location>
</feature>
<name>A0A0D1DVJ3_MYCMD</name>
<feature type="compositionally biased region" description="Low complexity" evidence="1">
    <location>
        <begin position="140"/>
        <end position="156"/>
    </location>
</feature>
<dbReference type="KEGG" id="uma:UMAG_04234"/>
<keyword evidence="4" id="KW-1185">Reference proteome</keyword>
<dbReference type="STRING" id="237631.A0A0D1DVJ3"/>
<proteinExistence type="predicted"/>